<dbReference type="InterPro" id="IPR006816">
    <property type="entry name" value="ELMO_dom"/>
</dbReference>
<dbReference type="InterPro" id="IPR011989">
    <property type="entry name" value="ARM-like"/>
</dbReference>
<evidence type="ECO:0000313" key="5">
    <source>
        <dbReference type="EMBL" id="KAH1902284.1"/>
    </source>
</evidence>
<dbReference type="PANTHER" id="PTHR12771:SF56">
    <property type="entry name" value="CED-12"/>
    <property type="match status" value="1"/>
</dbReference>
<dbReference type="Pfam" id="PF11841">
    <property type="entry name" value="ELMO_ARM"/>
    <property type="match status" value="1"/>
</dbReference>
<dbReference type="EMBL" id="JAIBSC010000061">
    <property type="protein sequence ID" value="KAH1902284.1"/>
    <property type="molecule type" value="Genomic_DNA"/>
</dbReference>
<evidence type="ECO:0000313" key="6">
    <source>
        <dbReference type="Proteomes" id="UP000813423"/>
    </source>
</evidence>
<protein>
    <submittedName>
        <fullName evidence="5">Uncharacterized protein</fullName>
    </submittedName>
</protein>
<dbReference type="InterPro" id="IPR011993">
    <property type="entry name" value="PH-like_dom_sf"/>
</dbReference>
<organism evidence="5 6">
    <name type="scientific">Aspergillus fumigatus</name>
    <name type="common">Neosartorya fumigata</name>
    <dbReference type="NCBI Taxonomy" id="746128"/>
    <lineage>
        <taxon>Eukaryota</taxon>
        <taxon>Fungi</taxon>
        <taxon>Dikarya</taxon>
        <taxon>Ascomycota</taxon>
        <taxon>Pezizomycotina</taxon>
        <taxon>Eurotiomycetes</taxon>
        <taxon>Eurotiomycetidae</taxon>
        <taxon>Eurotiales</taxon>
        <taxon>Aspergillaceae</taxon>
        <taxon>Aspergillus</taxon>
        <taxon>Aspergillus subgen. Fumigati</taxon>
    </lineage>
</organism>
<dbReference type="InterPro" id="IPR024574">
    <property type="entry name" value="ELMO_ARM"/>
</dbReference>
<dbReference type="Pfam" id="PF04727">
    <property type="entry name" value="ELMO_CED12"/>
    <property type="match status" value="1"/>
</dbReference>
<dbReference type="InterPro" id="IPR050868">
    <property type="entry name" value="ELMO_domain-containing"/>
</dbReference>
<dbReference type="SUPFAM" id="SSF48371">
    <property type="entry name" value="ARM repeat"/>
    <property type="match status" value="1"/>
</dbReference>
<keyword evidence="1" id="KW-0053">Apoptosis</keyword>
<sequence>MEGSIHDIVERLGSEEDAVRKMAVFKLQGSIGDPSFADIFIAEGGLTKLRELTLHATGNTLAYSLTSFARLLEVDKGWDLVDQELVERIVQLIVTQPLVNILRGAMSILVSIVSHPYTGGRPSQTDSFGFRALKPALAIYPQFLEMLVNRLSSADHALCANALQLINSLMRDSIANDSELEWPRFIQKLQDLGVIRAVYALMQGTTLQDHAHPLIEFQSLTKVLLRRWRDIPLDLEKPEHRRALKGIHLASDQEKGIDEKVGSDAELRRSRKHNSEKWRRLGFESENPIAQFEEMGFLGMMDLADYVRNHRSEFRKMLLEQSAKPGQKRCPIARASLAVTSILYEHFEIEKSEIEDSRSYLVLESRANLDRLFKPLLLHWTRLHVAALQAFVRLWKTTNADVDDFAKIAELVRILVESVVGGAPRTKEVQDVEDEIVNFEYRRLRDLQMELLELTYEDAWRQHLLQVREELHHEALQFVKEQRIRCLLQGCWFPVEATTHTDSSSVENVSYRYVQLSHNRKFLHYGDFETLGNGRIDLDSLPGKVDLSAVSSVASNISASADASSSSTLKIAPLSVPSTKITIHGYIECFSSTRGPSKGHNHARSISKSKEGVLLTLRPQTPSIASEWLDGLLMLLNQRPITADTNKLIKVVSDYGLKIRLFNVRFEDATFPGEVPKVPSRDGLDDDYYYDLFGAS</sequence>
<dbReference type="GO" id="GO:0017124">
    <property type="term" value="F:SH3 domain binding"/>
    <property type="evidence" value="ECO:0007669"/>
    <property type="project" value="UniProtKB-KW"/>
</dbReference>
<dbReference type="Gene3D" id="1.25.10.10">
    <property type="entry name" value="Leucine-rich Repeat Variant"/>
    <property type="match status" value="1"/>
</dbReference>
<accession>A0A229W3X7</accession>
<dbReference type="PROSITE" id="PS51335">
    <property type="entry name" value="ELMO"/>
    <property type="match status" value="1"/>
</dbReference>
<dbReference type="GO" id="GO:0006915">
    <property type="term" value="P:apoptotic process"/>
    <property type="evidence" value="ECO:0007669"/>
    <property type="project" value="UniProtKB-KW"/>
</dbReference>
<dbReference type="PANTHER" id="PTHR12771">
    <property type="entry name" value="ENGULFMENT AND CELL MOTILITY"/>
    <property type="match status" value="1"/>
</dbReference>
<dbReference type="InterPro" id="IPR016024">
    <property type="entry name" value="ARM-type_fold"/>
</dbReference>
<evidence type="ECO:0000256" key="4">
    <source>
        <dbReference type="ARBA" id="ARBA00024863"/>
    </source>
</evidence>
<keyword evidence="2" id="KW-0581">Phagocytosis</keyword>
<gene>
    <name evidence="5" type="ORF">KXV57_007633</name>
</gene>
<dbReference type="Gene3D" id="2.30.29.30">
    <property type="entry name" value="Pleckstrin-homology domain (PH domain)/Phosphotyrosine-binding domain (PTB)"/>
    <property type="match status" value="1"/>
</dbReference>
<comment type="function">
    <text evidence="4">Involved in cytoskeletal rearrangements required for phagocytosis of apoptotic cells and cell motility. Acts in association with DOCK1 and CRK. Was initially proposed to be required in complex with DOCK1 to activate Rac Rho small GTPases. May enhance the guanine nucleotide exchange factor (GEF) activity of DOCK1.</text>
</comment>
<reference evidence="5" key="1">
    <citation type="submission" date="2021-08" db="EMBL/GenBank/DDBJ databases">
        <title>Global Aspergillus fumigatus from environmental and clinical sources.</title>
        <authorList>
            <person name="Barber A."/>
            <person name="Sae-Ong T."/>
        </authorList>
    </citation>
    <scope>NUCLEOTIDE SEQUENCE</scope>
    <source>
        <strain evidence="5">NRZ-2016-071</strain>
    </source>
</reference>
<evidence type="ECO:0000256" key="3">
    <source>
        <dbReference type="ARBA" id="ARBA00023036"/>
    </source>
</evidence>
<dbReference type="GO" id="GO:0005886">
    <property type="term" value="C:plasma membrane"/>
    <property type="evidence" value="ECO:0007669"/>
    <property type="project" value="TreeGrafter"/>
</dbReference>
<dbReference type="AlphaFoldDB" id="A0A229W3X7"/>
<dbReference type="Pfam" id="PF16457">
    <property type="entry name" value="PH_12"/>
    <property type="match status" value="1"/>
</dbReference>
<evidence type="ECO:0000256" key="1">
    <source>
        <dbReference type="ARBA" id="ARBA00022703"/>
    </source>
</evidence>
<proteinExistence type="predicted"/>
<dbReference type="GO" id="GO:0007015">
    <property type="term" value="P:actin filament organization"/>
    <property type="evidence" value="ECO:0007669"/>
    <property type="project" value="TreeGrafter"/>
</dbReference>
<dbReference type="OMA" id="CPHMKDL"/>
<dbReference type="InterPro" id="IPR001849">
    <property type="entry name" value="PH_domain"/>
</dbReference>
<evidence type="ECO:0000256" key="2">
    <source>
        <dbReference type="ARBA" id="ARBA00022907"/>
    </source>
</evidence>
<keyword evidence="3" id="KW-0729">SH3-binding</keyword>
<name>A0A229W3X7_ASPFM</name>
<dbReference type="Proteomes" id="UP000813423">
    <property type="component" value="Unassembled WGS sequence"/>
</dbReference>
<comment type="caution">
    <text evidence="5">The sequence shown here is derived from an EMBL/GenBank/DDBJ whole genome shotgun (WGS) entry which is preliminary data.</text>
</comment>